<dbReference type="Proteomes" id="UP000032180">
    <property type="component" value="Chromosome 7"/>
</dbReference>
<name>A0A0D9WVR9_9ORYZ</name>
<keyword evidence="1" id="KW-0175">Coiled coil</keyword>
<accession>A0A0D9WVR9</accession>
<organism evidence="2 3">
    <name type="scientific">Leersia perrieri</name>
    <dbReference type="NCBI Taxonomy" id="77586"/>
    <lineage>
        <taxon>Eukaryota</taxon>
        <taxon>Viridiplantae</taxon>
        <taxon>Streptophyta</taxon>
        <taxon>Embryophyta</taxon>
        <taxon>Tracheophyta</taxon>
        <taxon>Spermatophyta</taxon>
        <taxon>Magnoliopsida</taxon>
        <taxon>Liliopsida</taxon>
        <taxon>Poales</taxon>
        <taxon>Poaceae</taxon>
        <taxon>BOP clade</taxon>
        <taxon>Oryzoideae</taxon>
        <taxon>Oryzeae</taxon>
        <taxon>Oryzinae</taxon>
        <taxon>Leersia</taxon>
    </lineage>
</organism>
<dbReference type="EnsemblPlants" id="LPERR07G03440.1">
    <property type="protein sequence ID" value="LPERR07G03440.1"/>
    <property type="gene ID" value="LPERR07G03440"/>
</dbReference>
<reference evidence="2 3" key="1">
    <citation type="submission" date="2012-08" db="EMBL/GenBank/DDBJ databases">
        <title>Oryza genome evolution.</title>
        <authorList>
            <person name="Wing R.A."/>
        </authorList>
    </citation>
    <scope>NUCLEOTIDE SEQUENCE</scope>
</reference>
<evidence type="ECO:0000256" key="1">
    <source>
        <dbReference type="SAM" id="Coils"/>
    </source>
</evidence>
<dbReference type="AlphaFoldDB" id="A0A0D9WVR9"/>
<reference evidence="3" key="2">
    <citation type="submission" date="2013-12" db="EMBL/GenBank/DDBJ databases">
        <authorList>
            <person name="Yu Y."/>
            <person name="Lee S."/>
            <person name="de Baynast K."/>
            <person name="Wissotski M."/>
            <person name="Liu L."/>
            <person name="Talag J."/>
            <person name="Goicoechea J."/>
            <person name="Angelova A."/>
            <person name="Jetty R."/>
            <person name="Kudrna D."/>
            <person name="Golser W."/>
            <person name="Rivera L."/>
            <person name="Zhang J."/>
            <person name="Wing R."/>
        </authorList>
    </citation>
    <scope>NUCLEOTIDE SEQUENCE</scope>
</reference>
<sequence>MATAAEVKVKEVRSLADVDAAIAEVWRPMFVCRPRPGSGKLAFMIANDSSFRDVEDIKRRMGSQASGGHTLLNAEIVDRKSWAKSLVEDALWYVRKEWDEEAARLIGDTQALIDIVDAQISSGSDVFDLWNEPLSCDRTIHERKRPSPVSSSTSLDQLEIPSWTSIVRQTGMAPHGDDMEKKALDSFRGFNRRLLETKMRVQKRMRDDLQREVQELSDGFLTERTDLGSGKAPQPYRFVFKKPVV</sequence>
<protein>
    <submittedName>
        <fullName evidence="2">Uncharacterized protein</fullName>
    </submittedName>
</protein>
<dbReference type="Gramene" id="LPERR07G03440.1">
    <property type="protein sequence ID" value="LPERR07G03440.1"/>
    <property type="gene ID" value="LPERR07G03440"/>
</dbReference>
<keyword evidence="3" id="KW-1185">Reference proteome</keyword>
<dbReference type="HOGENOM" id="CLU_1134944_0_0_1"/>
<evidence type="ECO:0000313" key="3">
    <source>
        <dbReference type="Proteomes" id="UP000032180"/>
    </source>
</evidence>
<feature type="coiled-coil region" evidence="1">
    <location>
        <begin position="192"/>
        <end position="219"/>
    </location>
</feature>
<evidence type="ECO:0000313" key="2">
    <source>
        <dbReference type="EnsemblPlants" id="LPERR07G03440.1"/>
    </source>
</evidence>
<proteinExistence type="predicted"/>
<reference evidence="2" key="3">
    <citation type="submission" date="2015-04" db="UniProtKB">
        <authorList>
            <consortium name="EnsemblPlants"/>
        </authorList>
    </citation>
    <scope>IDENTIFICATION</scope>
</reference>